<dbReference type="SMART" id="SM00776">
    <property type="entry name" value="NPCBM"/>
    <property type="match status" value="2"/>
</dbReference>
<organism evidence="4 5">
    <name type="scientific">Spirosoma oryzae</name>
    <dbReference type="NCBI Taxonomy" id="1469603"/>
    <lineage>
        <taxon>Bacteria</taxon>
        <taxon>Pseudomonadati</taxon>
        <taxon>Bacteroidota</taxon>
        <taxon>Cytophagia</taxon>
        <taxon>Cytophagales</taxon>
        <taxon>Cytophagaceae</taxon>
        <taxon>Spirosoma</taxon>
    </lineage>
</organism>
<dbReference type="SMART" id="SM00758">
    <property type="entry name" value="PA14"/>
    <property type="match status" value="1"/>
</dbReference>
<feature type="chain" id="PRO_5015505167" evidence="2">
    <location>
        <begin position="29"/>
        <end position="1394"/>
    </location>
</feature>
<dbReference type="Proteomes" id="UP000238375">
    <property type="component" value="Unassembled WGS sequence"/>
</dbReference>
<sequence length="1394" mass="148315">MNQRLVRRAGRGMGLLLLSLGLAPAIFAQTTYYVAANGNDGNSGRSSDSPFQSLAKVSGLTLQPGDQVLLRRGDTFRGTLYIRQSGSSGSPVVVDAYGSGNKPVIAGSTLVTGWTNIGNNTWQASCPSCGSRVTGVYRDNSALPLGRYPNFSDANKGYLTIQSHSGRGQITSQQSLSTNWAGADAVVRSATWVIDRVTIAQQSGNTLSFASNTTYEPTDGWGYFVQNHPATLDQVGEWYYNPNDKTIRLYDNQNNPNNQSIAITTASEGVNLTNVNNVTVRNIKVTQTLSAGILSVNGNGITVSGNDVTNSGENAIFFNGSGSGITLENNLLEDANSSGLTIQAFQNFTFRGNTVQRIGLVPGRGANGDGSYSGLQSSCTNNSLIEYNVFDYIGYTGASVVTSSTVQYNRVSNYCMTKSDGGGLYTWNGNRNNTTGLRFLSNIIYNGVGAPEGAPINATTGAHGIFLDDCTINAEVSGNSIFRVAGMGIFLRGAYNNTLKNNTLFDNGEEQIKIAANQICTPRNIVSQNNIFASKLATQLVAAYESNANDLSQYGSFDYNYYMRPFEDQFKIQAVYNPGSGLTGQRLSLAEWQSKYGQDRNSFNSPITYKTQMVTQTGTTLLNFPYSGNINGWGVWSPYGNGRADWDNTNKLDGGSMKLSFASSSGKSDSYLLATISLGSVRKGQTYQLLLDGIASGANKRLTVYPRQQAGSYRDLADRTTFVLGTSRQNLEATFTANADESNAILVVQAYEDGQTAWVDNLIMREATLSTLNPDDYIKIVYNASNQPTNVGLDGTYRDAKNTAYTGQITLAPYTSALLLKQTSTTTTPTPTPVSLRDPENPASTTSGLDYQYYEGSWTSLPNFASLTPAKTGTASTVDFSMRGRDQNYGLRFTGYINVPTDGTYTFYTTSDDGTKLYIGTTEVVSNDGVHGDQEQSGTIGLKAGKHAITIVYFQGVNGQSLSASYSGPNLNKQVIPASAFFRVPTTTTTPTPSGSGVYLSDLTWTSATNGYGPVEKDKSNGESGAGDGRTITLNGQTYAKGLGTHAASSISYNLGGQYTQFITDMGLDDEIADAGCGNVEFQVFVDGAKVYSSGNMNAATATKSIVLDVSGKQTLTLVVTDGGDGAACDHGDWAGARLIPSSTKPVTSSSFYLSDLTWTSATNGYGPVEKDKSNGESGAGDGRTITLNGQTYAKGLGTHAASSISYNLGGQYTQFITDMGLDDEIADAGCGNVEFQVFVDGAKVYSSGNMNAATATKSIVLDVSGKQTLTLVVTDGGDGAACDHGDWAGARLTKTSGSRVAATVQPEAGSFTADVYPNPARDMLKVRYWAATAGDLSLQLLSQAGQPMIRQVYTVTAGENLISVPVQEIPRGFYILSLIQGQQRVTSKVILAE</sequence>
<evidence type="ECO:0000259" key="3">
    <source>
        <dbReference type="PROSITE" id="PS51820"/>
    </source>
</evidence>
<dbReference type="InterPro" id="IPR011050">
    <property type="entry name" value="Pectin_lyase_fold/virulence"/>
</dbReference>
<feature type="signal peptide" evidence="2">
    <location>
        <begin position="1"/>
        <end position="28"/>
    </location>
</feature>
<dbReference type="OrthoDB" id="279982at2"/>
<dbReference type="SMART" id="SM00710">
    <property type="entry name" value="PbH1"/>
    <property type="match status" value="7"/>
</dbReference>
<dbReference type="PROSITE" id="PS51820">
    <property type="entry name" value="PA14"/>
    <property type="match status" value="1"/>
</dbReference>
<feature type="region of interest" description="Disordered" evidence="1">
    <location>
        <begin position="1165"/>
        <end position="1184"/>
    </location>
</feature>
<evidence type="ECO:0000313" key="4">
    <source>
        <dbReference type="EMBL" id="PRY47223.1"/>
    </source>
</evidence>
<dbReference type="InterPro" id="IPR013222">
    <property type="entry name" value="Glyco_hyd_98_carb-bd"/>
</dbReference>
<dbReference type="InterPro" id="IPR039448">
    <property type="entry name" value="Beta_helix"/>
</dbReference>
<dbReference type="InterPro" id="IPR012334">
    <property type="entry name" value="Pectin_lyas_fold"/>
</dbReference>
<dbReference type="NCBIfam" id="TIGR03804">
    <property type="entry name" value="para_beta_helix"/>
    <property type="match status" value="1"/>
</dbReference>
<comment type="caution">
    <text evidence="4">The sequence shown here is derived from an EMBL/GenBank/DDBJ whole genome shotgun (WGS) entry which is preliminary data.</text>
</comment>
<dbReference type="InterPro" id="IPR008979">
    <property type="entry name" value="Galactose-bd-like_sf"/>
</dbReference>
<dbReference type="Gene3D" id="2.60.120.1060">
    <property type="entry name" value="NPCBM/NEW2 domain"/>
    <property type="match status" value="2"/>
</dbReference>
<name>A0A2T0TNJ2_9BACT</name>
<dbReference type="Pfam" id="PF07691">
    <property type="entry name" value="PA14"/>
    <property type="match status" value="1"/>
</dbReference>
<dbReference type="SUPFAM" id="SSF56988">
    <property type="entry name" value="Anthrax protective antigen"/>
    <property type="match status" value="1"/>
</dbReference>
<dbReference type="InterPro" id="IPR026444">
    <property type="entry name" value="Secre_tail"/>
</dbReference>
<evidence type="ECO:0000256" key="2">
    <source>
        <dbReference type="SAM" id="SignalP"/>
    </source>
</evidence>
<gene>
    <name evidence="4" type="ORF">CLV58_101289</name>
</gene>
<keyword evidence="5" id="KW-1185">Reference proteome</keyword>
<dbReference type="InterPro" id="IPR011658">
    <property type="entry name" value="PA14_dom"/>
</dbReference>
<proteinExistence type="predicted"/>
<accession>A0A2T0TNJ2</accession>
<dbReference type="Gene3D" id="2.60.120.260">
    <property type="entry name" value="Galactose-binding domain-like"/>
    <property type="match status" value="1"/>
</dbReference>
<keyword evidence="2" id="KW-0732">Signal</keyword>
<feature type="region of interest" description="Disordered" evidence="1">
    <location>
        <begin position="824"/>
        <end position="844"/>
    </location>
</feature>
<dbReference type="InterPro" id="IPR022441">
    <property type="entry name" value="Para_beta_helix_rpt-2"/>
</dbReference>
<dbReference type="InterPro" id="IPR038637">
    <property type="entry name" value="NPCBM_sf"/>
</dbReference>
<dbReference type="InterPro" id="IPR006626">
    <property type="entry name" value="PbH1"/>
</dbReference>
<dbReference type="SUPFAM" id="SSF51126">
    <property type="entry name" value="Pectin lyase-like"/>
    <property type="match status" value="1"/>
</dbReference>
<dbReference type="Pfam" id="PF08305">
    <property type="entry name" value="NPCBM"/>
    <property type="match status" value="2"/>
</dbReference>
<protein>
    <submittedName>
        <fullName evidence="4">Putative secreted protein (Por secretion system target)</fullName>
    </submittedName>
</protein>
<dbReference type="Gene3D" id="2.60.120.380">
    <property type="match status" value="1"/>
</dbReference>
<feature type="domain" description="PA14" evidence="3">
    <location>
        <begin position="844"/>
        <end position="980"/>
    </location>
</feature>
<dbReference type="SUPFAM" id="SSF49785">
    <property type="entry name" value="Galactose-binding domain-like"/>
    <property type="match status" value="3"/>
</dbReference>
<evidence type="ECO:0000313" key="5">
    <source>
        <dbReference type="Proteomes" id="UP000238375"/>
    </source>
</evidence>
<dbReference type="Gene3D" id="2.160.20.10">
    <property type="entry name" value="Single-stranded right-handed beta-helix, Pectin lyase-like"/>
    <property type="match status" value="2"/>
</dbReference>
<evidence type="ECO:0000256" key="1">
    <source>
        <dbReference type="SAM" id="MobiDB-lite"/>
    </source>
</evidence>
<dbReference type="Pfam" id="PF13229">
    <property type="entry name" value="Beta_helix"/>
    <property type="match status" value="1"/>
</dbReference>
<dbReference type="Pfam" id="PF18962">
    <property type="entry name" value="Por_Secre_tail"/>
    <property type="match status" value="1"/>
</dbReference>
<dbReference type="RefSeq" id="WP_106135966.1">
    <property type="nucleotide sequence ID" value="NZ_PVTE01000001.1"/>
</dbReference>
<dbReference type="EMBL" id="PVTE01000001">
    <property type="protein sequence ID" value="PRY47223.1"/>
    <property type="molecule type" value="Genomic_DNA"/>
</dbReference>
<reference evidence="4 5" key="1">
    <citation type="submission" date="2018-03" db="EMBL/GenBank/DDBJ databases">
        <title>Genomic Encyclopedia of Archaeal and Bacterial Type Strains, Phase II (KMG-II): from individual species to whole genera.</title>
        <authorList>
            <person name="Goeker M."/>
        </authorList>
    </citation>
    <scope>NUCLEOTIDE SEQUENCE [LARGE SCALE GENOMIC DNA]</scope>
    <source>
        <strain evidence="4 5">DSM 28354</strain>
    </source>
</reference>
<dbReference type="InterPro" id="IPR037524">
    <property type="entry name" value="PA14/GLEYA"/>
</dbReference>
<dbReference type="PANTHER" id="PTHR36453">
    <property type="entry name" value="SECRETED PROTEIN-RELATED"/>
    <property type="match status" value="1"/>
</dbReference>
<dbReference type="PANTHER" id="PTHR36453:SF1">
    <property type="entry name" value="RIGHT HANDED BETA HELIX DOMAIN-CONTAINING PROTEIN"/>
    <property type="match status" value="1"/>
</dbReference>
<dbReference type="NCBIfam" id="TIGR04183">
    <property type="entry name" value="Por_Secre_tail"/>
    <property type="match status" value="1"/>
</dbReference>